<evidence type="ECO:0000256" key="16">
    <source>
        <dbReference type="ARBA" id="ARBA00074111"/>
    </source>
</evidence>
<sequence length="972" mass="108344">MRSEALLLYFTLLHFAGAGFPEDSEPISISHGNYTRQYPVFVGHKPGRNTTQRHRLDIQLVMVMNRTLYVAARDHIYTVDMDTSHTEEIYFSKKLTWKSRQADVDTCRMKGKHKDECHNFIKVLLKRNEDTLFICGTNAFNPSCRNYKMDTLEFLGDEFSGMARCPYDAKHANIALFAEGKLYSATVTDFLAIDAVIYRSLGDSPTLRTVKHDSKWLKEPYFVQAVDYGNYIYFFFREIAVEYNSMGKVVFPRVAQVCKNDMGGSQRVLEKQWTSFLKARLNCSVPGDSHFYFNILQAVTDVIHFNGRDVVLATFSTPYNSIPGSAVCAYDMLDIANVFTGRFKEQKSPDSTWTPVPDERVPKPRPGCCAGSTSLEKYVTSNEFPDDTLNFIKTHPLMDEAVPSIVNRPWFLRTMVRYRLTKIGVDSAAGPYQNYTVVFLGSEKGIILKFLARTGNSGFLNDSLFLEEINVYNPEKCSYDGVEDKRIVGMQLDKPSSALYVAFSTCVIKVPLGRCERHGRCKKACIASRDPYCGWMKESGACTQLVLGSKLAFEQDIEHGNTDGLGDCQNSFVALNGVIRESYLKGHDQLVPVTLLAIAVILAFVMGAVFSGIIVYCICDHRRRDVAAVQRKEKELTHSRRGSMSSVTKLSGLFGDAQSKEPKPEAILTPLMHNGKLTTPGSTTKMLIKADQHHLDLAALPTPESTPTLQQKRKPSRGSREWERNQNLINACTKDIPPMASPVIPTDLPLRASPSHIPSVVVLPIAQQGYQHEYVDQPKMSDVAQMSVEDQNATLEYKTIKDQLGSKSPSHGVNLVENLDSMPPKVPQREASLGPPSASLSQSGLSKRLEMHSSAYSVDYKRSYPTNSLTRSHQTSTLKRNNTNSSNSSHLSRNQSFGRGDNPPPAPQRVDSIQVHAAQAQAVTVSRQPSLTTYNSLTRSGLKRTPSLKPDVPPKPSFAPHSTSMKPNDACT</sequence>
<evidence type="ECO:0000256" key="12">
    <source>
        <dbReference type="ARBA" id="ARBA00023157"/>
    </source>
</evidence>
<dbReference type="InterPro" id="IPR036352">
    <property type="entry name" value="Semap_dom_sf"/>
</dbReference>
<dbReference type="PROSITE" id="PS51004">
    <property type="entry name" value="SEMA"/>
    <property type="match status" value="1"/>
</dbReference>
<evidence type="ECO:0000256" key="5">
    <source>
        <dbReference type="ARBA" id="ARBA00022553"/>
    </source>
</evidence>
<keyword evidence="8" id="KW-0221">Differentiation</keyword>
<feature type="compositionally biased region" description="Polar residues" evidence="20">
    <location>
        <begin position="960"/>
        <end position="972"/>
    </location>
</feature>
<organism evidence="24 25">
    <name type="scientific">Columba livia</name>
    <name type="common">Rock dove</name>
    <dbReference type="NCBI Taxonomy" id="8932"/>
    <lineage>
        <taxon>Eukaryota</taxon>
        <taxon>Metazoa</taxon>
        <taxon>Chordata</taxon>
        <taxon>Craniata</taxon>
        <taxon>Vertebrata</taxon>
        <taxon>Euteleostomi</taxon>
        <taxon>Archelosauria</taxon>
        <taxon>Archosauria</taxon>
        <taxon>Dinosauria</taxon>
        <taxon>Saurischia</taxon>
        <taxon>Theropoda</taxon>
        <taxon>Coelurosauria</taxon>
        <taxon>Aves</taxon>
        <taxon>Neognathae</taxon>
        <taxon>Neoaves</taxon>
        <taxon>Columbimorphae</taxon>
        <taxon>Columbiformes</taxon>
        <taxon>Columbidae</taxon>
        <taxon>Columba</taxon>
    </lineage>
</organism>
<dbReference type="GO" id="GO:0030215">
    <property type="term" value="F:semaphorin receptor binding"/>
    <property type="evidence" value="ECO:0007669"/>
    <property type="project" value="InterPro"/>
</dbReference>
<protein>
    <recommendedName>
        <fullName evidence="16">Semaphorin-6A</fullName>
    </recommendedName>
    <alternativeName>
        <fullName evidence="18">Semaphorin VIA</fullName>
    </alternativeName>
    <alternativeName>
        <fullName evidence="17">Semaphorin-6A-1</fullName>
    </alternativeName>
</protein>
<dbReference type="Gene3D" id="3.30.1680.10">
    <property type="entry name" value="ligand-binding face of the semaphorins, domain 2"/>
    <property type="match status" value="1"/>
</dbReference>
<evidence type="ECO:0000256" key="9">
    <source>
        <dbReference type="ARBA" id="ARBA00022902"/>
    </source>
</evidence>
<dbReference type="Pfam" id="PF01403">
    <property type="entry name" value="Sema"/>
    <property type="match status" value="1"/>
</dbReference>
<dbReference type="FunFam" id="2.130.10.10:FF:000028">
    <property type="entry name" value="semaphorin-6A isoform X1"/>
    <property type="match status" value="1"/>
</dbReference>
<keyword evidence="7 22" id="KW-0732">Signal</keyword>
<dbReference type="CDD" id="cd11266">
    <property type="entry name" value="Sema_6A"/>
    <property type="match status" value="1"/>
</dbReference>
<dbReference type="GO" id="GO:0007411">
    <property type="term" value="P:axon guidance"/>
    <property type="evidence" value="ECO:0007669"/>
    <property type="project" value="TreeGrafter"/>
</dbReference>
<proteinExistence type="inferred from homology"/>
<keyword evidence="3" id="KW-0217">Developmental protein</keyword>
<comment type="subcellular location">
    <subcellularLocation>
        <location evidence="1">Cell membrane</location>
        <topology evidence="1">Single-pass type I membrane protein</topology>
    </subcellularLocation>
</comment>
<evidence type="ECO:0000256" key="3">
    <source>
        <dbReference type="ARBA" id="ARBA00022473"/>
    </source>
</evidence>
<feature type="chain" id="PRO_5014127946" description="Semaphorin-6A" evidence="22">
    <location>
        <begin position="19"/>
        <end position="972"/>
    </location>
</feature>
<dbReference type="GO" id="GO:0005886">
    <property type="term" value="C:plasma membrane"/>
    <property type="evidence" value="ECO:0007669"/>
    <property type="project" value="UniProtKB-SubCell"/>
</dbReference>
<evidence type="ECO:0000256" key="14">
    <source>
        <dbReference type="ARBA" id="ARBA00053495"/>
    </source>
</evidence>
<evidence type="ECO:0000256" key="4">
    <source>
        <dbReference type="ARBA" id="ARBA00022475"/>
    </source>
</evidence>
<dbReference type="RefSeq" id="XP_005506277.1">
    <property type="nucleotide sequence ID" value="XM_005506220.3"/>
</dbReference>
<comment type="caution">
    <text evidence="24">The sequence shown here is derived from an EMBL/GenBank/DDBJ whole genome shotgun (WGS) entry which is preliminary data.</text>
</comment>
<feature type="region of interest" description="Disordered" evidence="20">
    <location>
        <begin position="865"/>
        <end position="909"/>
    </location>
</feature>
<evidence type="ECO:0000256" key="10">
    <source>
        <dbReference type="ARBA" id="ARBA00022989"/>
    </source>
</evidence>
<evidence type="ECO:0000256" key="15">
    <source>
        <dbReference type="ARBA" id="ARBA00063062"/>
    </source>
</evidence>
<keyword evidence="6 21" id="KW-0812">Transmembrane</keyword>
<evidence type="ECO:0000256" key="11">
    <source>
        <dbReference type="ARBA" id="ARBA00023136"/>
    </source>
</evidence>
<evidence type="ECO:0000256" key="18">
    <source>
        <dbReference type="ARBA" id="ARBA00080740"/>
    </source>
</evidence>
<evidence type="ECO:0000259" key="23">
    <source>
        <dbReference type="PROSITE" id="PS51004"/>
    </source>
</evidence>
<keyword evidence="12" id="KW-1015">Disulfide bond</keyword>
<dbReference type="FunFam" id="3.30.1680.10:FF:000007">
    <property type="entry name" value="semaphorin-6A isoform X1"/>
    <property type="match status" value="1"/>
</dbReference>
<evidence type="ECO:0000313" key="25">
    <source>
        <dbReference type="Proteomes" id="UP000053872"/>
    </source>
</evidence>
<comment type="function">
    <text evidence="14">Cell surface receptor for PLXNA2 that plays an important role in cell-cell signaling. Required for normal granule cell migration in the developing cerebellum. Promotes reorganization of the actin cytoskeleton and plays an important role in axon guidance in the developing central nervous system. Can act as repulsive axon guidance cue. Has repulsive action towards migrating granular neurons. May play a role in channeling sympathetic axons into the sympathetic chains and controlling the temporal sequence of sympathetic target innervation.</text>
</comment>
<evidence type="ECO:0000256" key="7">
    <source>
        <dbReference type="ARBA" id="ARBA00022729"/>
    </source>
</evidence>
<feature type="compositionally biased region" description="Polar residues" evidence="20">
    <location>
        <begin position="865"/>
        <end position="875"/>
    </location>
</feature>
<gene>
    <name evidence="24" type="primary">SEMA6A</name>
    <name evidence="24" type="ORF">A306_00010551</name>
</gene>
<dbReference type="GO" id="GO:0071526">
    <property type="term" value="P:semaphorin-plexin signaling pathway"/>
    <property type="evidence" value="ECO:0007669"/>
    <property type="project" value="TreeGrafter"/>
</dbReference>
<keyword evidence="5" id="KW-0597">Phosphoprotein</keyword>
<dbReference type="Pfam" id="PF01437">
    <property type="entry name" value="PSI"/>
    <property type="match status" value="1"/>
</dbReference>
<feature type="region of interest" description="Disordered" evidence="20">
    <location>
        <begin position="923"/>
        <end position="972"/>
    </location>
</feature>
<dbReference type="SMART" id="SM00630">
    <property type="entry name" value="Sema"/>
    <property type="match status" value="1"/>
</dbReference>
<reference evidence="24 25" key="1">
    <citation type="journal article" date="2013" name="Science">
        <title>Genomic diversity and evolution of the head crest in the rock pigeon.</title>
        <authorList>
            <person name="Shapiro M.D."/>
            <person name="Kronenberg Z."/>
            <person name="Li C."/>
            <person name="Domyan E.T."/>
            <person name="Pan H."/>
            <person name="Campbell M."/>
            <person name="Tan H."/>
            <person name="Huff C.D."/>
            <person name="Hu H."/>
            <person name="Vickrey A.I."/>
            <person name="Nielsen S.C."/>
            <person name="Stringham S.A."/>
            <person name="Hu H."/>
            <person name="Willerslev E."/>
            <person name="Gilbert M.T."/>
            <person name="Yandell M."/>
            <person name="Zhang G."/>
            <person name="Wang J."/>
        </authorList>
    </citation>
    <scope>NUCLEOTIDE SEQUENCE [LARGE SCALE GENOMIC DNA]</scope>
    <source>
        <tissue evidence="24">Blood</tissue>
    </source>
</reference>
<feature type="region of interest" description="Disordered" evidence="20">
    <location>
        <begin position="701"/>
        <end position="722"/>
    </location>
</feature>
<dbReference type="PANTHER" id="PTHR11036">
    <property type="entry name" value="SEMAPHORIN"/>
    <property type="match status" value="1"/>
</dbReference>
<feature type="signal peptide" evidence="22">
    <location>
        <begin position="1"/>
        <end position="18"/>
    </location>
</feature>
<evidence type="ECO:0000256" key="20">
    <source>
        <dbReference type="SAM" id="MobiDB-lite"/>
    </source>
</evidence>
<keyword evidence="11 21" id="KW-0472">Membrane</keyword>
<feature type="compositionally biased region" description="Polar residues" evidence="20">
    <location>
        <begin position="926"/>
        <end position="939"/>
    </location>
</feature>
<evidence type="ECO:0000256" key="1">
    <source>
        <dbReference type="ARBA" id="ARBA00004251"/>
    </source>
</evidence>
<evidence type="ECO:0000256" key="8">
    <source>
        <dbReference type="ARBA" id="ARBA00022782"/>
    </source>
</evidence>
<dbReference type="EMBL" id="AKCR02000029">
    <property type="protein sequence ID" value="PKK26129.1"/>
    <property type="molecule type" value="Genomic_DNA"/>
</dbReference>
<evidence type="ECO:0000256" key="22">
    <source>
        <dbReference type="SAM" id="SignalP"/>
    </source>
</evidence>
<accession>A0A2I0M8X5</accession>
<dbReference type="SUPFAM" id="SSF101912">
    <property type="entry name" value="Sema domain"/>
    <property type="match status" value="1"/>
</dbReference>
<dbReference type="InterPro" id="IPR027231">
    <property type="entry name" value="Semaphorin"/>
</dbReference>
<name>A0A2I0M8X5_COLLI</name>
<comment type="caution">
    <text evidence="19">Lacks conserved residue(s) required for the propagation of feature annotation.</text>
</comment>
<keyword evidence="13" id="KW-0325">Glycoprotein</keyword>
<evidence type="ECO:0000256" key="19">
    <source>
        <dbReference type="PROSITE-ProRule" id="PRU00352"/>
    </source>
</evidence>
<comment type="subunit">
    <text evidence="15">Active as a homodimer or oligomer. The SEMA6A homodimer interacts with a PLXNA2 homodimer, giving rise to a heterotetramer. Interacts with EVL.</text>
</comment>
<evidence type="ECO:0000256" key="21">
    <source>
        <dbReference type="SAM" id="Phobius"/>
    </source>
</evidence>
<dbReference type="AlphaFoldDB" id="A0A2I0M8X5"/>
<keyword evidence="25" id="KW-1185">Reference proteome</keyword>
<dbReference type="InterPro" id="IPR001627">
    <property type="entry name" value="Semap_dom"/>
</dbReference>
<keyword evidence="10 21" id="KW-1133">Transmembrane helix</keyword>
<keyword evidence="4" id="KW-1003">Cell membrane</keyword>
<dbReference type="PANTHER" id="PTHR11036:SF12">
    <property type="entry name" value="SEMAPHORIN-6A"/>
    <property type="match status" value="1"/>
</dbReference>
<comment type="similarity">
    <text evidence="2">Belongs to the semaphorin family.</text>
</comment>
<dbReference type="CTD" id="57556"/>
<feature type="transmembrane region" description="Helical" evidence="21">
    <location>
        <begin position="590"/>
        <end position="618"/>
    </location>
</feature>
<dbReference type="SUPFAM" id="SSF103575">
    <property type="entry name" value="Plexin repeat"/>
    <property type="match status" value="1"/>
</dbReference>
<keyword evidence="9" id="KW-0524">Neurogenesis</keyword>
<dbReference type="GO" id="GO:0045499">
    <property type="term" value="F:chemorepellent activity"/>
    <property type="evidence" value="ECO:0007669"/>
    <property type="project" value="TreeGrafter"/>
</dbReference>
<dbReference type="Gene3D" id="2.130.10.10">
    <property type="entry name" value="YVTN repeat-like/Quinoprotein amine dehydrogenase"/>
    <property type="match status" value="1"/>
</dbReference>
<evidence type="ECO:0000313" key="24">
    <source>
        <dbReference type="EMBL" id="PKK26129.1"/>
    </source>
</evidence>
<dbReference type="GeneID" id="102094965"/>
<dbReference type="Proteomes" id="UP000053872">
    <property type="component" value="Unassembled WGS sequence"/>
</dbReference>
<feature type="region of interest" description="Disordered" evidence="20">
    <location>
        <begin position="801"/>
        <end position="846"/>
    </location>
</feature>
<dbReference type="InterPro" id="IPR002165">
    <property type="entry name" value="Plexin_repeat"/>
</dbReference>
<evidence type="ECO:0000256" key="6">
    <source>
        <dbReference type="ARBA" id="ARBA00022692"/>
    </source>
</evidence>
<feature type="domain" description="Sema" evidence="23">
    <location>
        <begin position="24"/>
        <end position="512"/>
    </location>
</feature>
<dbReference type="InterPro" id="IPR015943">
    <property type="entry name" value="WD40/YVTN_repeat-like_dom_sf"/>
</dbReference>
<dbReference type="RefSeq" id="XP_064901426.1">
    <property type="nucleotide sequence ID" value="XM_065045354.1"/>
</dbReference>
<evidence type="ECO:0000256" key="13">
    <source>
        <dbReference type="ARBA" id="ARBA00023180"/>
    </source>
</evidence>
<dbReference type="GO" id="GO:2001224">
    <property type="term" value="P:positive regulation of neuron migration"/>
    <property type="evidence" value="ECO:0007669"/>
    <property type="project" value="TreeGrafter"/>
</dbReference>
<evidence type="ECO:0000256" key="2">
    <source>
        <dbReference type="ARBA" id="ARBA00009492"/>
    </source>
</evidence>
<dbReference type="GO" id="GO:0001755">
    <property type="term" value="P:neural crest cell migration"/>
    <property type="evidence" value="ECO:0007669"/>
    <property type="project" value="TreeGrafter"/>
</dbReference>
<evidence type="ECO:0000256" key="17">
    <source>
        <dbReference type="ARBA" id="ARBA00079635"/>
    </source>
</evidence>
<feature type="compositionally biased region" description="Low complexity" evidence="20">
    <location>
        <begin position="876"/>
        <end position="896"/>
    </location>
</feature>